<dbReference type="InterPro" id="IPR023346">
    <property type="entry name" value="Lysozyme-like_dom_sf"/>
</dbReference>
<feature type="domain" description="Pesticin C-terminal" evidence="3">
    <location>
        <begin position="3"/>
        <end position="151"/>
    </location>
</feature>
<evidence type="ECO:0000256" key="1">
    <source>
        <dbReference type="ARBA" id="ARBA00022529"/>
    </source>
</evidence>
<dbReference type="InterPro" id="IPR031922">
    <property type="entry name" value="Pesticin_C"/>
</dbReference>
<dbReference type="EMBL" id="MW009675">
    <property type="protein sequence ID" value="QWX10241.1"/>
    <property type="molecule type" value="Genomic_DNA"/>
</dbReference>
<dbReference type="InterPro" id="IPR023347">
    <property type="entry name" value="Lysozyme_dom_sf"/>
</dbReference>
<name>A0A8F3BF73_9CAUD</name>
<evidence type="ECO:0000256" key="2">
    <source>
        <dbReference type="ARBA" id="ARBA00022638"/>
    </source>
</evidence>
<organism evidence="4 5">
    <name type="scientific">Vibrio phage vB_VpP_BT-1011</name>
    <dbReference type="NCBI Taxonomy" id="2799672"/>
    <lineage>
        <taxon>Viruses</taxon>
        <taxon>Duplodnaviria</taxon>
        <taxon>Heunggongvirae</taxon>
        <taxon>Uroviricota</taxon>
        <taxon>Caudoviricetes</taxon>
        <taxon>Tieomvirus</taxon>
        <taxon>Tieomvirus BT1011</taxon>
    </lineage>
</organism>
<reference evidence="4" key="1">
    <citation type="submission" date="2020-09" db="EMBL/GenBank/DDBJ databases">
        <authorList>
            <person name="Gao C."/>
            <person name="Qiu Z."/>
        </authorList>
    </citation>
    <scope>NUCLEOTIDE SEQUENCE</scope>
</reference>
<evidence type="ECO:0000313" key="4">
    <source>
        <dbReference type="EMBL" id="QWX10241.1"/>
    </source>
</evidence>
<dbReference type="CDD" id="cd16902">
    <property type="entry name" value="pesticin_lyz"/>
    <property type="match status" value="1"/>
</dbReference>
<dbReference type="GO" id="GO:0042742">
    <property type="term" value="P:defense response to bacterium"/>
    <property type="evidence" value="ECO:0007669"/>
    <property type="project" value="UniProtKB-KW"/>
</dbReference>
<keyword evidence="2" id="KW-0081">Bacteriolytic enzyme</keyword>
<dbReference type="SUPFAM" id="SSF53955">
    <property type="entry name" value="Lysozyme-like"/>
    <property type="match status" value="1"/>
</dbReference>
<dbReference type="Pfam" id="PF16754">
    <property type="entry name" value="Pesticin"/>
    <property type="match status" value="1"/>
</dbReference>
<dbReference type="GO" id="GO:0003796">
    <property type="term" value="F:lysozyme activity"/>
    <property type="evidence" value="ECO:0007669"/>
    <property type="project" value="InterPro"/>
</dbReference>
<evidence type="ECO:0000259" key="3">
    <source>
        <dbReference type="Pfam" id="PF16754"/>
    </source>
</evidence>
<gene>
    <name evidence="4" type="ORF">vBVpPBT1011_0042</name>
</gene>
<dbReference type="Gene3D" id="1.10.530.40">
    <property type="match status" value="1"/>
</dbReference>
<keyword evidence="1" id="KW-0929">Antimicrobial</keyword>
<proteinExistence type="predicted"/>
<evidence type="ECO:0000313" key="5">
    <source>
        <dbReference type="Proteomes" id="UP000683424"/>
    </source>
</evidence>
<accession>A0A8F3BF73</accession>
<sequence length="181" mass="20279">MHNIDFEFIGELEGFELEGYVPDPKGSNSGVTIASGFDLGQRSKHELLSMLPVDLANKLIPYIGKTKFLAVSYLKSHPLKITKSEAATINQAAHKQSVDRLLRQWGKSCAYCDFVELSTEKATVIASVAFQYGDLSRRTPNFWRQVTSGDWGAALNNLRHFGDKYPTRRNKEADLLAKDLQ</sequence>
<keyword evidence="5" id="KW-1185">Reference proteome</keyword>
<dbReference type="GO" id="GO:0031640">
    <property type="term" value="P:killing of cells of another organism"/>
    <property type="evidence" value="ECO:0007669"/>
    <property type="project" value="UniProtKB-KW"/>
</dbReference>
<protein>
    <submittedName>
        <fullName evidence="4">VgrG protein</fullName>
    </submittedName>
</protein>
<dbReference type="Proteomes" id="UP000683424">
    <property type="component" value="Segment"/>
</dbReference>